<evidence type="ECO:0000259" key="2">
    <source>
        <dbReference type="Pfam" id="PF14529"/>
    </source>
</evidence>
<keyword evidence="1" id="KW-0812">Transmembrane</keyword>
<dbReference type="InterPro" id="IPR005135">
    <property type="entry name" value="Endo/exonuclease/phosphatase"/>
</dbReference>
<organism evidence="3 4">
    <name type="scientific">Trichonephila clavipes</name>
    <name type="common">Golden silk orbweaver</name>
    <name type="synonym">Nephila clavipes</name>
    <dbReference type="NCBI Taxonomy" id="2585209"/>
    <lineage>
        <taxon>Eukaryota</taxon>
        <taxon>Metazoa</taxon>
        <taxon>Ecdysozoa</taxon>
        <taxon>Arthropoda</taxon>
        <taxon>Chelicerata</taxon>
        <taxon>Arachnida</taxon>
        <taxon>Araneae</taxon>
        <taxon>Araneomorphae</taxon>
        <taxon>Entelegynae</taxon>
        <taxon>Araneoidea</taxon>
        <taxon>Nephilidae</taxon>
        <taxon>Trichonephila</taxon>
    </lineage>
</organism>
<evidence type="ECO:0000313" key="3">
    <source>
        <dbReference type="EMBL" id="GFY28995.1"/>
    </source>
</evidence>
<dbReference type="Pfam" id="PF14529">
    <property type="entry name" value="Exo_endo_phos_2"/>
    <property type="match status" value="1"/>
</dbReference>
<protein>
    <recommendedName>
        <fullName evidence="2">Endonuclease/exonuclease/phosphatase domain-containing protein</fullName>
    </recommendedName>
</protein>
<comment type="caution">
    <text evidence="3">The sequence shown here is derived from an EMBL/GenBank/DDBJ whole genome shotgun (WGS) entry which is preliminary data.</text>
</comment>
<feature type="domain" description="Endonuclease/exonuclease/phosphatase" evidence="2">
    <location>
        <begin position="20"/>
        <end position="129"/>
    </location>
</feature>
<dbReference type="SUPFAM" id="SSF56219">
    <property type="entry name" value="DNase I-like"/>
    <property type="match status" value="1"/>
</dbReference>
<dbReference type="Gene3D" id="3.60.10.10">
    <property type="entry name" value="Endonuclease/exonuclease/phosphatase"/>
    <property type="match status" value="1"/>
</dbReference>
<keyword evidence="4" id="KW-1185">Reference proteome</keyword>
<feature type="transmembrane region" description="Helical" evidence="1">
    <location>
        <begin position="162"/>
        <end position="178"/>
    </location>
</feature>
<proteinExistence type="predicted"/>
<dbReference type="Proteomes" id="UP000887159">
    <property type="component" value="Unassembled WGS sequence"/>
</dbReference>
<sequence length="199" mass="22602">MQAIEATNIILTPLDHDPVSIVSVYIPPSSDDNLFTIDLEYFLQTSSHCVVFGDFNATHSAWNCNVNSNRGKHLFNFANILNLHIAFPDSPTRFGHNSANTIDFALIKNFYYPYTIKSINDLYSDHNPVFLNFDFKLKVESSNPRAITTNWKDFRINLNNNSLFLTTIRIILIIPMILKPKLQSSPKRSSLPIATPPSQ</sequence>
<keyword evidence="1" id="KW-0472">Membrane</keyword>
<reference evidence="3" key="1">
    <citation type="submission" date="2020-08" db="EMBL/GenBank/DDBJ databases">
        <title>Multicomponent nature underlies the extraordinary mechanical properties of spider dragline silk.</title>
        <authorList>
            <person name="Kono N."/>
            <person name="Nakamura H."/>
            <person name="Mori M."/>
            <person name="Yoshida Y."/>
            <person name="Ohtoshi R."/>
            <person name="Malay A.D."/>
            <person name="Moran D.A.P."/>
            <person name="Tomita M."/>
            <person name="Numata K."/>
            <person name="Arakawa K."/>
        </authorList>
    </citation>
    <scope>NUCLEOTIDE SEQUENCE</scope>
</reference>
<name>A0A8X7BF01_TRICX</name>
<keyword evidence="1" id="KW-1133">Transmembrane helix</keyword>
<dbReference type="InterPro" id="IPR036691">
    <property type="entry name" value="Endo/exonu/phosph_ase_sf"/>
</dbReference>
<gene>
    <name evidence="3" type="primary">AVEN_52847_1</name>
    <name evidence="3" type="ORF">TNCV_4721231</name>
</gene>
<dbReference type="GO" id="GO:0003824">
    <property type="term" value="F:catalytic activity"/>
    <property type="evidence" value="ECO:0007669"/>
    <property type="project" value="InterPro"/>
</dbReference>
<evidence type="ECO:0000313" key="4">
    <source>
        <dbReference type="Proteomes" id="UP000887159"/>
    </source>
</evidence>
<dbReference type="AlphaFoldDB" id="A0A8X7BF01"/>
<accession>A0A8X7BF01</accession>
<evidence type="ECO:0000256" key="1">
    <source>
        <dbReference type="SAM" id="Phobius"/>
    </source>
</evidence>
<dbReference type="EMBL" id="BMAU01021387">
    <property type="protein sequence ID" value="GFY28995.1"/>
    <property type="molecule type" value="Genomic_DNA"/>
</dbReference>